<dbReference type="SUPFAM" id="SSF103473">
    <property type="entry name" value="MFS general substrate transporter"/>
    <property type="match status" value="1"/>
</dbReference>
<dbReference type="PANTHER" id="PTHR19432">
    <property type="entry name" value="SUGAR TRANSPORTER"/>
    <property type="match status" value="1"/>
</dbReference>
<evidence type="ECO:0000256" key="1">
    <source>
        <dbReference type="ARBA" id="ARBA00004141"/>
    </source>
</evidence>
<comment type="caution">
    <text evidence="12">The sequence shown here is derived from an EMBL/GenBank/DDBJ whole genome shotgun (WGS) entry which is preliminary data.</text>
</comment>
<dbReference type="FunFam" id="1.20.1250.20:FF:000174">
    <property type="entry name" value="Sucrose transport protein"/>
    <property type="match status" value="1"/>
</dbReference>
<sequence>MESGVKKENKQPTGSLNLQPQTPQQDASPLRKIIMVASIAAGVQFGWALQLSLLTPYVQLLGIPHTWAAFIWLCGPVSGMLVQPIVGYHSDRCTSRFGRRRPFIAAGAGCVAIAVFLIGFAADIGHASGDPLGKIAKPRAIAVFVVGFWILDVANNMLQGPCRALLADLSGGNQKKTRVANACFSFFMAVGNILGFAAGSYNHLHKLFPFSKTTACDVYCANLKSCFFISIVLLLTLTVLALTYVREKQWSPELANAGGEGEEDIITEPVKVPFFGEMLGAFKNLQRPMRILLIVTCLNWIAWFPFLLFDTDWMGREVYGGDAKGTDNQTRLYNNGVRAGALGLMLNSVVLGFTSLGVEVMARGLGGVKRLWGIVNFLLAICLAMTVLITKLAESHRHYSATGGGENQLSAPPSGIKAGALALFAVMGVPQAITYSIPFALASIFSNTSGAGQGLSLGVLNLSIVIPQMVVSVVSGPWDALFGGGNLPAFVVGAVSAAASGILALTLLPSPPPDVPASKVPVAAFH</sequence>
<dbReference type="Proteomes" id="UP001141552">
    <property type="component" value="Unassembled WGS sequence"/>
</dbReference>
<evidence type="ECO:0000256" key="10">
    <source>
        <dbReference type="SAM" id="MobiDB-lite"/>
    </source>
</evidence>
<feature type="transmembrane region" description="Helical" evidence="11">
    <location>
        <begin position="291"/>
        <end position="309"/>
    </location>
</feature>
<dbReference type="EMBL" id="JAKUCV010007534">
    <property type="protein sequence ID" value="KAJ4823046.1"/>
    <property type="molecule type" value="Genomic_DNA"/>
</dbReference>
<evidence type="ECO:0000256" key="11">
    <source>
        <dbReference type="SAM" id="Phobius"/>
    </source>
</evidence>
<feature type="transmembrane region" description="Helical" evidence="11">
    <location>
        <begin position="339"/>
        <end position="358"/>
    </location>
</feature>
<feature type="transmembrane region" description="Helical" evidence="11">
    <location>
        <begin position="179"/>
        <end position="201"/>
    </location>
</feature>
<evidence type="ECO:0000313" key="13">
    <source>
        <dbReference type="Proteomes" id="UP001141552"/>
    </source>
</evidence>
<evidence type="ECO:0000256" key="3">
    <source>
        <dbReference type="ARBA" id="ARBA00007134"/>
    </source>
</evidence>
<feature type="transmembrane region" description="Helical" evidence="11">
    <location>
        <begin position="418"/>
        <end position="442"/>
    </location>
</feature>
<feature type="compositionally biased region" description="Basic and acidic residues" evidence="10">
    <location>
        <begin position="1"/>
        <end position="10"/>
    </location>
</feature>
<evidence type="ECO:0000256" key="7">
    <source>
        <dbReference type="ARBA" id="ARBA00022847"/>
    </source>
</evidence>
<feature type="transmembrane region" description="Helical" evidence="11">
    <location>
        <begin position="487"/>
        <end position="508"/>
    </location>
</feature>
<comment type="similarity">
    <text evidence="3">Belongs to the glycoside-pentoside-hexuronide (GPH) cation symporter transporter (TC 2.A.2.4) family.</text>
</comment>
<feature type="transmembrane region" description="Helical" evidence="11">
    <location>
        <begin position="370"/>
        <end position="389"/>
    </location>
</feature>
<feature type="transmembrane region" description="Helical" evidence="11">
    <location>
        <begin position="221"/>
        <end position="245"/>
    </location>
</feature>
<dbReference type="NCBIfam" id="TIGR01301">
    <property type="entry name" value="GPH_sucrose"/>
    <property type="match status" value="1"/>
</dbReference>
<feature type="region of interest" description="Disordered" evidence="10">
    <location>
        <begin position="1"/>
        <end position="24"/>
    </location>
</feature>
<evidence type="ECO:0000256" key="8">
    <source>
        <dbReference type="ARBA" id="ARBA00022989"/>
    </source>
</evidence>
<dbReference type="OrthoDB" id="28755at2759"/>
<name>A0A9Q0F0V8_9ROSI</name>
<dbReference type="GO" id="GO:0005773">
    <property type="term" value="C:vacuole"/>
    <property type="evidence" value="ECO:0007669"/>
    <property type="project" value="TreeGrafter"/>
</dbReference>
<evidence type="ECO:0000256" key="6">
    <source>
        <dbReference type="ARBA" id="ARBA00022692"/>
    </source>
</evidence>
<dbReference type="Pfam" id="PF13347">
    <property type="entry name" value="MFS_2"/>
    <property type="match status" value="1"/>
</dbReference>
<feature type="transmembrane region" description="Helical" evidence="11">
    <location>
        <begin position="65"/>
        <end position="82"/>
    </location>
</feature>
<feature type="transmembrane region" description="Helical" evidence="11">
    <location>
        <begin position="33"/>
        <end position="53"/>
    </location>
</feature>
<comment type="pathway">
    <text evidence="2">Glycan biosynthesis; sucrose metabolism.</text>
</comment>
<dbReference type="GO" id="GO:0005886">
    <property type="term" value="C:plasma membrane"/>
    <property type="evidence" value="ECO:0007669"/>
    <property type="project" value="InterPro"/>
</dbReference>
<gene>
    <name evidence="12" type="primary">SUC2_4</name>
    <name evidence="12" type="ORF">Tsubulata_012368</name>
</gene>
<dbReference type="InterPro" id="IPR005989">
    <property type="entry name" value="Suc_symporter_pln"/>
</dbReference>
<reference evidence="12" key="1">
    <citation type="submission" date="2022-02" db="EMBL/GenBank/DDBJ databases">
        <authorList>
            <person name="Henning P.M."/>
            <person name="McCubbin A.G."/>
            <person name="Shore J.S."/>
        </authorList>
    </citation>
    <scope>NUCLEOTIDE SEQUENCE</scope>
    <source>
        <strain evidence="12">F60SS</strain>
        <tissue evidence="12">Leaves</tissue>
    </source>
</reference>
<keyword evidence="4" id="KW-0813">Transport</keyword>
<keyword evidence="13" id="KW-1185">Reference proteome</keyword>
<dbReference type="CDD" id="cd17313">
    <property type="entry name" value="MFS_SLC45_SUC"/>
    <property type="match status" value="1"/>
</dbReference>
<keyword evidence="7" id="KW-0769">Symport</keyword>
<keyword evidence="6 11" id="KW-0812">Transmembrane</keyword>
<feature type="transmembrane region" description="Helical" evidence="11">
    <location>
        <begin position="103"/>
        <end position="121"/>
    </location>
</feature>
<feature type="compositionally biased region" description="Polar residues" evidence="10">
    <location>
        <begin position="11"/>
        <end position="24"/>
    </location>
</feature>
<keyword evidence="8 11" id="KW-1133">Transmembrane helix</keyword>
<evidence type="ECO:0000256" key="2">
    <source>
        <dbReference type="ARBA" id="ARBA00004914"/>
    </source>
</evidence>
<dbReference type="InterPro" id="IPR036259">
    <property type="entry name" value="MFS_trans_sf"/>
</dbReference>
<feature type="transmembrane region" description="Helical" evidence="11">
    <location>
        <begin position="454"/>
        <end position="475"/>
    </location>
</feature>
<reference evidence="12" key="2">
    <citation type="journal article" date="2023" name="Plants (Basel)">
        <title>Annotation of the Turnera subulata (Passifloraceae) Draft Genome Reveals the S-Locus Evolved after the Divergence of Turneroideae from Passifloroideae in a Stepwise Manner.</title>
        <authorList>
            <person name="Henning P.M."/>
            <person name="Roalson E.H."/>
            <person name="Mir W."/>
            <person name="McCubbin A.G."/>
            <person name="Shore J.S."/>
        </authorList>
    </citation>
    <scope>NUCLEOTIDE SEQUENCE</scope>
    <source>
        <strain evidence="12">F60SS</strain>
    </source>
</reference>
<evidence type="ECO:0000256" key="5">
    <source>
        <dbReference type="ARBA" id="ARBA00022597"/>
    </source>
</evidence>
<proteinExistence type="inferred from homology"/>
<protein>
    <submittedName>
        <fullName evidence="12">Beta-fructofuranosidase suc2</fullName>
    </submittedName>
</protein>
<dbReference type="PANTHER" id="PTHR19432:SF70">
    <property type="entry name" value="SUCROSE TRANSPORT PROTEIN SUC1-RELATED"/>
    <property type="match status" value="1"/>
</dbReference>
<keyword evidence="9 11" id="KW-0472">Membrane</keyword>
<dbReference type="Gene3D" id="1.20.1250.20">
    <property type="entry name" value="MFS general substrate transporter like domains"/>
    <property type="match status" value="1"/>
</dbReference>
<feature type="transmembrane region" description="Helical" evidence="11">
    <location>
        <begin position="141"/>
        <end position="158"/>
    </location>
</feature>
<evidence type="ECO:0000256" key="4">
    <source>
        <dbReference type="ARBA" id="ARBA00022448"/>
    </source>
</evidence>
<evidence type="ECO:0000313" key="12">
    <source>
        <dbReference type="EMBL" id="KAJ4823046.1"/>
    </source>
</evidence>
<keyword evidence="5" id="KW-0762">Sugar transport</keyword>
<dbReference type="GO" id="GO:0008506">
    <property type="term" value="F:sucrose:proton symporter activity"/>
    <property type="evidence" value="ECO:0007669"/>
    <property type="project" value="TreeGrafter"/>
</dbReference>
<dbReference type="AlphaFoldDB" id="A0A9Q0F0V8"/>
<evidence type="ECO:0000256" key="9">
    <source>
        <dbReference type="ARBA" id="ARBA00023136"/>
    </source>
</evidence>
<accession>A0A9Q0F0V8</accession>
<comment type="subcellular location">
    <subcellularLocation>
        <location evidence="1">Membrane</location>
        <topology evidence="1">Multi-pass membrane protein</topology>
    </subcellularLocation>
</comment>
<organism evidence="12 13">
    <name type="scientific">Turnera subulata</name>
    <dbReference type="NCBI Taxonomy" id="218843"/>
    <lineage>
        <taxon>Eukaryota</taxon>
        <taxon>Viridiplantae</taxon>
        <taxon>Streptophyta</taxon>
        <taxon>Embryophyta</taxon>
        <taxon>Tracheophyta</taxon>
        <taxon>Spermatophyta</taxon>
        <taxon>Magnoliopsida</taxon>
        <taxon>eudicotyledons</taxon>
        <taxon>Gunneridae</taxon>
        <taxon>Pentapetalae</taxon>
        <taxon>rosids</taxon>
        <taxon>fabids</taxon>
        <taxon>Malpighiales</taxon>
        <taxon>Passifloraceae</taxon>
        <taxon>Turnera</taxon>
    </lineage>
</organism>